<dbReference type="EMBL" id="SAXA01000002">
    <property type="protein sequence ID" value="RXQ96626.1"/>
    <property type="molecule type" value="Genomic_DNA"/>
</dbReference>
<organism evidence="1 2">
    <name type="scientific">Ancylomarina salipaludis</name>
    <dbReference type="NCBI Taxonomy" id="2501299"/>
    <lineage>
        <taxon>Bacteria</taxon>
        <taxon>Pseudomonadati</taxon>
        <taxon>Bacteroidota</taxon>
        <taxon>Bacteroidia</taxon>
        <taxon>Marinilabiliales</taxon>
        <taxon>Marinifilaceae</taxon>
        <taxon>Ancylomarina</taxon>
    </lineage>
</organism>
<keyword evidence="2" id="KW-1185">Reference proteome</keyword>
<dbReference type="OrthoDB" id="1121216at2"/>
<accession>A0A4Q1JQ88</accession>
<reference evidence="1 2" key="1">
    <citation type="submission" date="2019-01" db="EMBL/GenBank/DDBJ databases">
        <title>Ancylomarina salipaludis sp. nov., isolated from a salt marsh.</title>
        <authorList>
            <person name="Yoon J.-H."/>
        </authorList>
    </citation>
    <scope>NUCLEOTIDE SEQUENCE [LARGE SCALE GENOMIC DNA]</scope>
    <source>
        <strain evidence="1 2">SHSM-M15</strain>
    </source>
</reference>
<proteinExistence type="predicted"/>
<dbReference type="RefSeq" id="WP_129252825.1">
    <property type="nucleotide sequence ID" value="NZ_SAXA01000002.1"/>
</dbReference>
<protein>
    <submittedName>
        <fullName evidence="1">Uncharacterized protein</fullName>
    </submittedName>
</protein>
<comment type="caution">
    <text evidence="1">The sequence shown here is derived from an EMBL/GenBank/DDBJ whole genome shotgun (WGS) entry which is preliminary data.</text>
</comment>
<dbReference type="AlphaFoldDB" id="A0A4Q1JQ88"/>
<dbReference type="Proteomes" id="UP000289703">
    <property type="component" value="Unassembled WGS sequence"/>
</dbReference>
<name>A0A4Q1JQ88_9BACT</name>
<evidence type="ECO:0000313" key="1">
    <source>
        <dbReference type="EMBL" id="RXQ96626.1"/>
    </source>
</evidence>
<sequence length="110" mass="12814">MNQNSKYHFLAWLLALAFTLPILIKAEHLMFPNHEHHSYSCQHENSDIQDVCDILDFDYFFFVASDIICIPPVVAIELKSYLLAYYQANSFEYELGYSLRAPPYAINLFA</sequence>
<evidence type="ECO:0000313" key="2">
    <source>
        <dbReference type="Proteomes" id="UP000289703"/>
    </source>
</evidence>
<gene>
    <name evidence="1" type="ORF">EO244_03090</name>
</gene>